<dbReference type="CDD" id="cd00060">
    <property type="entry name" value="FHA"/>
    <property type="match status" value="1"/>
</dbReference>
<dbReference type="Gene3D" id="2.60.200.20">
    <property type="match status" value="1"/>
</dbReference>
<accession>A0A6N2Z0I1</accession>
<proteinExistence type="predicted"/>
<dbReference type="Pfam" id="PF01580">
    <property type="entry name" value="FtsK_SpoIIIE"/>
    <property type="match status" value="2"/>
</dbReference>
<organism evidence="8">
    <name type="scientific">Clostridium paraputrificum</name>
    <dbReference type="NCBI Taxonomy" id="29363"/>
    <lineage>
        <taxon>Bacteria</taxon>
        <taxon>Bacillati</taxon>
        <taxon>Bacillota</taxon>
        <taxon>Clostridia</taxon>
        <taxon>Eubacteriales</taxon>
        <taxon>Clostridiaceae</taxon>
        <taxon>Clostridium</taxon>
    </lineage>
</organism>
<dbReference type="PANTHER" id="PTHR22683:SF1">
    <property type="entry name" value="TYPE VII SECRETION SYSTEM PROTEIN ESSC"/>
    <property type="match status" value="1"/>
</dbReference>
<evidence type="ECO:0000259" key="7">
    <source>
        <dbReference type="PROSITE" id="PS50901"/>
    </source>
</evidence>
<dbReference type="RefSeq" id="WP_421757161.1">
    <property type="nucleotide sequence ID" value="NZ_CACRTV010000014.1"/>
</dbReference>
<dbReference type="NCBIfam" id="TIGR03928">
    <property type="entry name" value="T7_EssCb_Firm"/>
    <property type="match status" value="1"/>
</dbReference>
<feature type="transmembrane region" description="Helical" evidence="5">
    <location>
        <begin position="263"/>
        <end position="282"/>
    </location>
</feature>
<keyword evidence="2 4" id="KW-0547">Nucleotide-binding</keyword>
<dbReference type="SUPFAM" id="SSF49879">
    <property type="entry name" value="SMAD/FHA domain"/>
    <property type="match status" value="1"/>
</dbReference>
<dbReference type="PROSITE" id="PS50006">
    <property type="entry name" value="FHA_DOMAIN"/>
    <property type="match status" value="1"/>
</dbReference>
<keyword evidence="1" id="KW-0677">Repeat</keyword>
<protein>
    <submittedName>
        <fullName evidence="8">ESX-1 secretion system protein EccCa1</fullName>
    </submittedName>
</protein>
<dbReference type="PANTHER" id="PTHR22683">
    <property type="entry name" value="SPORULATION PROTEIN RELATED"/>
    <property type="match status" value="1"/>
</dbReference>
<dbReference type="SMART" id="SM00240">
    <property type="entry name" value="FHA"/>
    <property type="match status" value="1"/>
</dbReference>
<feature type="binding site" evidence="4">
    <location>
        <begin position="691"/>
        <end position="698"/>
    </location>
    <ligand>
        <name>ATP</name>
        <dbReference type="ChEBI" id="CHEBI:30616"/>
    </ligand>
</feature>
<evidence type="ECO:0000256" key="2">
    <source>
        <dbReference type="ARBA" id="ARBA00022741"/>
    </source>
</evidence>
<dbReference type="GO" id="GO:0003677">
    <property type="term" value="F:DNA binding"/>
    <property type="evidence" value="ECO:0007669"/>
    <property type="project" value="InterPro"/>
</dbReference>
<feature type="domain" description="FtsK" evidence="7">
    <location>
        <begin position="671"/>
        <end position="865"/>
    </location>
</feature>
<keyword evidence="5" id="KW-1133">Transmembrane helix</keyword>
<dbReference type="GO" id="GO:0005524">
    <property type="term" value="F:ATP binding"/>
    <property type="evidence" value="ECO:0007669"/>
    <property type="project" value="UniProtKB-UniRule"/>
</dbReference>
<dbReference type="EMBL" id="CACRTV010000014">
    <property type="protein sequence ID" value="VYT72859.1"/>
    <property type="molecule type" value="Genomic_DNA"/>
</dbReference>
<sequence length="1510" mass="173420">MAGNKYKNTIILFNEYFYNEIDLETFGKEEIVISNGNICDIKVKILVEEFRITIKKTDGYWLIVPSNDVTFVINGTKVSRKKLIHGDQISILDSHRNEIFKINFFLDFSSGKEDYSKEVDIENISEIKIGKSKDNDIIIDDLLIEDYHCILRLIQNKRVIYDLNSKYNVYVNGNKVLDNLELNDNDFIILCGYKLLYKDEKVFCPRKNISVNNNKIKFSSKEVSLFNYPEFIRTPRMIWKLPKDKIEIVAPPKKENKPGLDTFLNLIPTIGMTMMVLVMPMGNPMYRIGMFIVTLSSTIIMFIANTVKSSKAIKRRNRMYLEFLDKKEEEIKDLYNKQIDVLHKLYPSMEEACRVIQAFDRRLWEKSSTDEDFLNVYLGNGRVNISFDIDIPKEEFGEREDELLLKPREVKEKYSEIEDMPISINLKNNYGIGIVGSIDKVSSLIKNIIFETAVYHYSEDVNFICLCNEKNIKEWMWIRWLPHIWSKNREIRFMGVGKESCHSILEEVYSLISKREQKDSNKKPHYIMIVTDPTLLENEAISKYLDREKAIDLGLTTLYVYGNLEFIPKQCSQILEVIEDGKGSLIDINDSGNKIDFTFKNYGNVLLDELTRRMGPIYVKKNYSENTLPSKVTLYELYKVNTARELNVEWRWIHSEVTKAIKAPLGLNTSGTLISLDLHEKTHGPHGLVAGTTGSGKSELLQTIIASLAINYSPSDVSFILIDYKGGGMANLFTKLPHLIGTITNLDGNLVNRSLTLIKSELKRRQNIFAEFEVNHINGYKKLEKKDPSMEPLPHLIIIADEFAELKSDQPEFMKELVSTARIGRSLGVHLILATQKPAGVVDAQIWSNSKFKLCLKVQDESDSKEMLKKPDAAYIVQPGRGYLQVGNDEYYDLIQTAWSGAEKYLDEDIMSESIDISEVSIEGVRRVIYSSSKENEGKEKITQLDEIVNYISEFSEYKGYKRCDGCWTEPLKDRIDLCNLINDNEYFFNNKERGYKRVMPIIGEIDYPNKLKKEVFKLDFSDNGNVILVGGSGYGKTTFIQTIVCSLISEYRPTEVNIYILDFGSRTLKALSEAPHVGDVIFSDDNERVLNLFKMMRKEIDKRKSIFSDMGASNLINYIEASNNVIPQIVILIDNFAEFKENYEGLIEELILLMREGQAYGINFIMTNSTSNGISYKLTNNIKTKMCLTCIEKSDYSNILGLSRVQPTKVKGRALISEDDGYEIQIATFGKHEKEFERLNDIKEFISKVNTLNDYKKARKIITVPETLLLNEVIDELNKDDGNGFIPIGFNIEALEYIGIALSNYPNFSIIGNSKSGKTNMLKNILDSLNNKKYTFFIFDSNDGGLKLYSKYIGDRYGSSKEDTLRILNSLLEEGERRKELVKNNGEDVLKELPYIIVIIDRIAEFIPKIDRSFIDYLEDVVKILKNYKVITIATGTESDFKNNLYSVKFVKALKESGNGILLDYMANQTFFSNVKLRYGTKEREIRTGDGYLILNTRYCSIKTPNNKK</sequence>
<keyword evidence="5" id="KW-0812">Transmembrane</keyword>
<dbReference type="PROSITE" id="PS50901">
    <property type="entry name" value="FTSK"/>
    <property type="match status" value="2"/>
</dbReference>
<dbReference type="SMART" id="SM00382">
    <property type="entry name" value="AAA"/>
    <property type="match status" value="3"/>
</dbReference>
<dbReference type="InterPro" id="IPR000253">
    <property type="entry name" value="FHA_dom"/>
</dbReference>
<evidence type="ECO:0000256" key="4">
    <source>
        <dbReference type="PROSITE-ProRule" id="PRU00289"/>
    </source>
</evidence>
<keyword evidence="5" id="KW-0472">Membrane</keyword>
<dbReference type="GO" id="GO:0016020">
    <property type="term" value="C:membrane"/>
    <property type="evidence" value="ECO:0007669"/>
    <property type="project" value="UniProtKB-SubCell"/>
</dbReference>
<dbReference type="InterPro" id="IPR023839">
    <property type="entry name" value="Firmicutes_EssC_C"/>
</dbReference>
<dbReference type="Gene3D" id="3.40.50.300">
    <property type="entry name" value="P-loop containing nucleotide triphosphate hydrolases"/>
    <property type="match status" value="3"/>
</dbReference>
<name>A0A6N2Z0I1_9CLOT</name>
<dbReference type="InterPro" id="IPR003593">
    <property type="entry name" value="AAA+_ATPase"/>
</dbReference>
<evidence type="ECO:0000256" key="3">
    <source>
        <dbReference type="ARBA" id="ARBA00022840"/>
    </source>
</evidence>
<keyword evidence="3 4" id="KW-0067">ATP-binding</keyword>
<evidence type="ECO:0000313" key="8">
    <source>
        <dbReference type="EMBL" id="VYT72859.1"/>
    </source>
</evidence>
<feature type="binding site" evidence="4">
    <location>
        <begin position="1031"/>
        <end position="1038"/>
    </location>
    <ligand>
        <name>ATP</name>
        <dbReference type="ChEBI" id="CHEBI:30616"/>
    </ligand>
</feature>
<reference evidence="8" key="1">
    <citation type="submission" date="2019-11" db="EMBL/GenBank/DDBJ databases">
        <authorList>
            <person name="Feng L."/>
        </authorList>
    </citation>
    <scope>NUCLEOTIDE SEQUENCE</scope>
    <source>
        <strain evidence="8">CParaputrificumLFYP93</strain>
    </source>
</reference>
<dbReference type="Pfam" id="PF00498">
    <property type="entry name" value="FHA"/>
    <property type="match status" value="1"/>
</dbReference>
<evidence type="ECO:0000256" key="1">
    <source>
        <dbReference type="ARBA" id="ARBA00022737"/>
    </source>
</evidence>
<dbReference type="InterPro" id="IPR008984">
    <property type="entry name" value="SMAD_FHA_dom_sf"/>
</dbReference>
<dbReference type="InterPro" id="IPR027417">
    <property type="entry name" value="P-loop_NTPase"/>
</dbReference>
<evidence type="ECO:0000256" key="5">
    <source>
        <dbReference type="SAM" id="Phobius"/>
    </source>
</evidence>
<evidence type="ECO:0000259" key="6">
    <source>
        <dbReference type="PROSITE" id="PS50006"/>
    </source>
</evidence>
<feature type="domain" description="FtsK" evidence="7">
    <location>
        <begin position="1013"/>
        <end position="1198"/>
    </location>
</feature>
<dbReference type="SUPFAM" id="SSF52540">
    <property type="entry name" value="P-loop containing nucleoside triphosphate hydrolases"/>
    <property type="match status" value="3"/>
</dbReference>
<gene>
    <name evidence="8" type="primary">eccCa1</name>
    <name evidence="8" type="ORF">CPLFYP93_00456</name>
</gene>
<feature type="domain" description="FHA" evidence="6">
    <location>
        <begin position="127"/>
        <end position="176"/>
    </location>
</feature>
<dbReference type="CDD" id="cd01127">
    <property type="entry name" value="TrwB_TraG_TraD_VirD4"/>
    <property type="match status" value="1"/>
</dbReference>
<dbReference type="InterPro" id="IPR002543">
    <property type="entry name" value="FtsK_dom"/>
</dbReference>
<dbReference type="InterPro" id="IPR050206">
    <property type="entry name" value="FtsK/SpoIIIE/SftA"/>
</dbReference>